<evidence type="ECO:0000313" key="4">
    <source>
        <dbReference type="Proteomes" id="UP001139353"/>
    </source>
</evidence>
<comment type="caution">
    <text evidence="3">The sequence shown here is derived from an EMBL/GenBank/DDBJ whole genome shotgun (WGS) entry which is preliminary data.</text>
</comment>
<feature type="short sequence motif" description="Histidine triad motif" evidence="1">
    <location>
        <begin position="102"/>
        <end position="106"/>
    </location>
</feature>
<dbReference type="InterPro" id="IPR011146">
    <property type="entry name" value="HIT-like"/>
</dbReference>
<proteinExistence type="predicted"/>
<dbReference type="Proteomes" id="UP001139353">
    <property type="component" value="Unassembled WGS sequence"/>
</dbReference>
<keyword evidence="4" id="KW-1185">Reference proteome</keyword>
<accession>A0A9X2C0K6</accession>
<dbReference type="GO" id="GO:0003824">
    <property type="term" value="F:catalytic activity"/>
    <property type="evidence" value="ECO:0007669"/>
    <property type="project" value="InterPro"/>
</dbReference>
<dbReference type="EMBL" id="JAJLJH010000001">
    <property type="protein sequence ID" value="MCK9684844.1"/>
    <property type="molecule type" value="Genomic_DNA"/>
</dbReference>
<evidence type="ECO:0000313" key="3">
    <source>
        <dbReference type="EMBL" id="MCK9684844.1"/>
    </source>
</evidence>
<evidence type="ECO:0000256" key="1">
    <source>
        <dbReference type="PROSITE-ProRule" id="PRU00464"/>
    </source>
</evidence>
<name>A0A9X2C0K6_9BURK</name>
<dbReference type="PROSITE" id="PS51084">
    <property type="entry name" value="HIT_2"/>
    <property type="match status" value="1"/>
</dbReference>
<protein>
    <submittedName>
        <fullName evidence="3">HIT family protein</fullName>
    </submittedName>
</protein>
<reference evidence="3" key="1">
    <citation type="submission" date="2021-11" db="EMBL/GenBank/DDBJ databases">
        <title>BS-T2-15 a new species belonging to the Comamonadaceae family isolated from the soil of a French oak forest.</title>
        <authorList>
            <person name="Mieszkin S."/>
            <person name="Alain K."/>
        </authorList>
    </citation>
    <scope>NUCLEOTIDE SEQUENCE</scope>
    <source>
        <strain evidence="3">BS-T2-15</strain>
    </source>
</reference>
<feature type="domain" description="HIT" evidence="2">
    <location>
        <begin position="16"/>
        <end position="117"/>
    </location>
</feature>
<dbReference type="InterPro" id="IPR036265">
    <property type="entry name" value="HIT-like_sf"/>
</dbReference>
<organism evidence="3 4">
    <name type="scientific">Scleromatobacter humisilvae</name>
    <dbReference type="NCBI Taxonomy" id="2897159"/>
    <lineage>
        <taxon>Bacteria</taxon>
        <taxon>Pseudomonadati</taxon>
        <taxon>Pseudomonadota</taxon>
        <taxon>Betaproteobacteria</taxon>
        <taxon>Burkholderiales</taxon>
        <taxon>Sphaerotilaceae</taxon>
        <taxon>Scleromatobacter</taxon>
    </lineage>
</organism>
<dbReference type="Gene3D" id="3.30.428.10">
    <property type="entry name" value="HIT-like"/>
    <property type="match status" value="1"/>
</dbReference>
<dbReference type="SUPFAM" id="SSF54197">
    <property type="entry name" value="HIT-like"/>
    <property type="match status" value="1"/>
</dbReference>
<gene>
    <name evidence="3" type="ORF">LPC04_03890</name>
</gene>
<sequence length="159" mass="17298">MPDFHPLASPSPAFRPACELCREAGGVLVFQSAHWRVIRAEDAAFPAFYRVVWRAHVAEWSDLTLAEQAAMMGAVGAVERVLRDALAPTKINLASLGNVVPHLHWHVIARFDWDSHFPAPVWAAAAREVVPAPVTRLRTGLDELDARVARAVAALAPAA</sequence>
<dbReference type="Pfam" id="PF01230">
    <property type="entry name" value="HIT"/>
    <property type="match status" value="1"/>
</dbReference>
<dbReference type="AlphaFoldDB" id="A0A9X2C0K6"/>
<evidence type="ECO:0000259" key="2">
    <source>
        <dbReference type="PROSITE" id="PS51084"/>
    </source>
</evidence>
<dbReference type="RefSeq" id="WP_275680866.1">
    <property type="nucleotide sequence ID" value="NZ_JAJLJH010000001.1"/>
</dbReference>